<reference evidence="2 3" key="1">
    <citation type="submission" date="2018-11" db="EMBL/GenBank/DDBJ databases">
        <title>Rhodococcus spongicola sp. nov. and Rhodococcus xishaensis sp. nov. from marine sponges.</title>
        <authorList>
            <person name="Li L."/>
            <person name="Lin H.W."/>
        </authorList>
    </citation>
    <scope>NUCLEOTIDE SEQUENCE [LARGE SCALE GENOMIC DNA]</scope>
    <source>
        <strain evidence="2 3">LHW50502</strain>
    </source>
</reference>
<dbReference type="EMBL" id="RKLN01000002">
    <property type="protein sequence ID" value="RVW04881.1"/>
    <property type="molecule type" value="Genomic_DNA"/>
</dbReference>
<sequence length="125" mass="14253">MSEKTYEWGRAGRLRAARDYLGLSTREMAEQIGMSRNSYQRMETGAAAVPVSLWDNIYELHDEFDAAVRRLITATEQDGMNELTMPERATKWERAIVARAARQVGFVALDVQVPDDAVAREEMRE</sequence>
<keyword evidence="3" id="KW-1185">Reference proteome</keyword>
<comment type="caution">
    <text evidence="2">The sequence shown here is derived from an EMBL/GenBank/DDBJ whole genome shotgun (WGS) entry which is preliminary data.</text>
</comment>
<accession>A0A3S3ANM6</accession>
<dbReference type="InterPro" id="IPR010982">
    <property type="entry name" value="Lambda_DNA-bd_dom_sf"/>
</dbReference>
<evidence type="ECO:0000313" key="2">
    <source>
        <dbReference type="EMBL" id="RVW04881.1"/>
    </source>
</evidence>
<protein>
    <submittedName>
        <fullName evidence="2">XRE family transcriptional regulator</fullName>
    </submittedName>
</protein>
<dbReference type="Proteomes" id="UP000284333">
    <property type="component" value="Unassembled WGS sequence"/>
</dbReference>
<dbReference type="RefSeq" id="WP_127946606.1">
    <property type="nucleotide sequence ID" value="NZ_RKLN01000002.1"/>
</dbReference>
<dbReference type="Gene3D" id="1.10.260.40">
    <property type="entry name" value="lambda repressor-like DNA-binding domains"/>
    <property type="match status" value="1"/>
</dbReference>
<dbReference type="CDD" id="cd00093">
    <property type="entry name" value="HTH_XRE"/>
    <property type="match status" value="1"/>
</dbReference>
<gene>
    <name evidence="2" type="ORF">EF834_07815</name>
</gene>
<proteinExistence type="predicted"/>
<dbReference type="GO" id="GO:0003677">
    <property type="term" value="F:DNA binding"/>
    <property type="evidence" value="ECO:0007669"/>
    <property type="project" value="InterPro"/>
</dbReference>
<dbReference type="SMART" id="SM00530">
    <property type="entry name" value="HTH_XRE"/>
    <property type="match status" value="1"/>
</dbReference>
<dbReference type="PROSITE" id="PS50943">
    <property type="entry name" value="HTH_CROC1"/>
    <property type="match status" value="1"/>
</dbReference>
<evidence type="ECO:0000259" key="1">
    <source>
        <dbReference type="PROSITE" id="PS50943"/>
    </source>
</evidence>
<dbReference type="InterPro" id="IPR001387">
    <property type="entry name" value="Cro/C1-type_HTH"/>
</dbReference>
<evidence type="ECO:0000313" key="3">
    <source>
        <dbReference type="Proteomes" id="UP000284333"/>
    </source>
</evidence>
<dbReference type="OrthoDB" id="4427048at2"/>
<dbReference type="AlphaFoldDB" id="A0A3S3ANM6"/>
<organism evidence="2 3">
    <name type="scientific">Rhodococcus spongiicola</name>
    <dbReference type="NCBI Taxonomy" id="2487352"/>
    <lineage>
        <taxon>Bacteria</taxon>
        <taxon>Bacillati</taxon>
        <taxon>Actinomycetota</taxon>
        <taxon>Actinomycetes</taxon>
        <taxon>Mycobacteriales</taxon>
        <taxon>Nocardiaceae</taxon>
        <taxon>Rhodococcus</taxon>
    </lineage>
</organism>
<dbReference type="SUPFAM" id="SSF47413">
    <property type="entry name" value="lambda repressor-like DNA-binding domains"/>
    <property type="match status" value="1"/>
</dbReference>
<dbReference type="Pfam" id="PF13560">
    <property type="entry name" value="HTH_31"/>
    <property type="match status" value="1"/>
</dbReference>
<feature type="domain" description="HTH cro/C1-type" evidence="1">
    <location>
        <begin position="14"/>
        <end position="45"/>
    </location>
</feature>
<name>A0A3S3ANM6_9NOCA</name>